<dbReference type="FunFam" id="1.10.3710.10:FF:000004">
    <property type="entry name" value="Putative ATPase, AAA family"/>
    <property type="match status" value="1"/>
</dbReference>
<feature type="domain" description="AAA+ ATPase" evidence="8">
    <location>
        <begin position="52"/>
        <end position="169"/>
    </location>
</feature>
<accession>A8ZU04</accession>
<dbReference type="KEGG" id="dol:Dole_2133"/>
<evidence type="ECO:0000256" key="3">
    <source>
        <dbReference type="ARBA" id="ARBA00020776"/>
    </source>
</evidence>
<dbReference type="Gene3D" id="1.20.272.10">
    <property type="match status" value="1"/>
</dbReference>
<feature type="compositionally biased region" description="Basic and acidic residues" evidence="7">
    <location>
        <begin position="443"/>
        <end position="459"/>
    </location>
</feature>
<dbReference type="InterPro" id="IPR027417">
    <property type="entry name" value="P-loop_NTPase"/>
</dbReference>
<evidence type="ECO:0000259" key="8">
    <source>
        <dbReference type="SMART" id="SM00382"/>
    </source>
</evidence>
<dbReference type="SUPFAM" id="SSF52540">
    <property type="entry name" value="P-loop containing nucleoside triphosphate hydrolases"/>
    <property type="match status" value="1"/>
</dbReference>
<keyword evidence="10" id="KW-1185">Reference proteome</keyword>
<dbReference type="GO" id="GO:0016887">
    <property type="term" value="F:ATP hydrolysis activity"/>
    <property type="evidence" value="ECO:0007669"/>
    <property type="project" value="InterPro"/>
</dbReference>
<feature type="region of interest" description="Disordered" evidence="7">
    <location>
        <begin position="1"/>
        <end position="21"/>
    </location>
</feature>
<dbReference type="OrthoDB" id="9778364at2"/>
<keyword evidence="4" id="KW-0235">DNA replication</keyword>
<evidence type="ECO:0000313" key="10">
    <source>
        <dbReference type="Proteomes" id="UP000008561"/>
    </source>
</evidence>
<dbReference type="Gene3D" id="3.40.50.300">
    <property type="entry name" value="P-loop containing nucleotide triphosphate hydrolases"/>
    <property type="match status" value="1"/>
</dbReference>
<dbReference type="GO" id="GO:0008047">
    <property type="term" value="F:enzyme activator activity"/>
    <property type="evidence" value="ECO:0007669"/>
    <property type="project" value="TreeGrafter"/>
</dbReference>
<keyword evidence="5" id="KW-0547">Nucleotide-binding</keyword>
<dbReference type="InterPro" id="IPR008921">
    <property type="entry name" value="DNA_pol3_clamp-load_cplx_C"/>
</dbReference>
<dbReference type="Pfam" id="PF12002">
    <property type="entry name" value="MgsA_C"/>
    <property type="match status" value="1"/>
</dbReference>
<dbReference type="GO" id="GO:0017116">
    <property type="term" value="F:single-stranded DNA helicase activity"/>
    <property type="evidence" value="ECO:0007669"/>
    <property type="project" value="TreeGrafter"/>
</dbReference>
<dbReference type="InterPro" id="IPR003959">
    <property type="entry name" value="ATPase_AAA_core"/>
</dbReference>
<gene>
    <name evidence="9" type="ordered locus">Dole_2133</name>
</gene>
<feature type="compositionally biased region" description="Basic and acidic residues" evidence="7">
    <location>
        <begin position="1"/>
        <end position="11"/>
    </location>
</feature>
<keyword evidence="6" id="KW-0067">ATP-binding</keyword>
<evidence type="ECO:0000256" key="7">
    <source>
        <dbReference type="SAM" id="MobiDB-lite"/>
    </source>
</evidence>
<evidence type="ECO:0000256" key="5">
    <source>
        <dbReference type="ARBA" id="ARBA00022741"/>
    </source>
</evidence>
<evidence type="ECO:0000256" key="4">
    <source>
        <dbReference type="ARBA" id="ARBA00022705"/>
    </source>
</evidence>
<name>A8ZU04_DESOH</name>
<dbReference type="HOGENOM" id="CLU_017985_0_3_7"/>
<dbReference type="EMBL" id="CP000859">
    <property type="protein sequence ID" value="ABW67937.1"/>
    <property type="molecule type" value="Genomic_DNA"/>
</dbReference>
<dbReference type="InterPro" id="IPR021886">
    <property type="entry name" value="MgsA_C"/>
</dbReference>
<dbReference type="FunFam" id="1.10.8.60:FF:000029">
    <property type="entry name" value="Replication-associated recombination protein A"/>
    <property type="match status" value="1"/>
</dbReference>
<sequence>MTSLFDYREQESPSGMRPLADRMRPEKLEDLAGQPHVTGPDSLLRSALEKGTLFSMILWGPPGCGKTTLARILAGMTGAAYVQISAVLSGVKEIREVVEAARRRRGEFQKDTILFVDEVHRFNKSQQDAFLPHVESGLVTLIGATTENPSFEVIPALMSRCRLIVLNPVPEEAVRQVLLRALADTEKGLGKMGLEIEPEALAHLAALADGDVRTALNNLEAAALLRPAGTGVTITLAGVEQALDKKALLYDKSGEEHYNLISALHKSLRGSDPDAAVYWLERMLSGGEDPFYILRRMVRFASEDIGNADPSALGVTLNAMEAYRFLGSPEGDLAIVQAAVYLATAPKSNSLYTMHGEIKRVVKQTGYLPVPKHIRNAPTNLMKDLGYGKGYKYAHDFKEAFVPQDYLPEKLAGSLFYHPTQRGYEKTVKERLDKWRALKKRYRENEKKGAPDDRDQTPE</sequence>
<evidence type="ECO:0000256" key="2">
    <source>
        <dbReference type="ARBA" id="ARBA00008959"/>
    </source>
</evidence>
<dbReference type="PANTHER" id="PTHR13779:SF7">
    <property type="entry name" value="ATPASE WRNIP1"/>
    <property type="match status" value="1"/>
</dbReference>
<dbReference type="Pfam" id="PF16193">
    <property type="entry name" value="AAA_assoc_2"/>
    <property type="match status" value="1"/>
</dbReference>
<comment type="function">
    <text evidence="1">DNA-dependent ATPase that plays important roles in cellular responses to stalled DNA replication processes.</text>
</comment>
<dbReference type="GO" id="GO:0005524">
    <property type="term" value="F:ATP binding"/>
    <property type="evidence" value="ECO:0007669"/>
    <property type="project" value="UniProtKB-KW"/>
</dbReference>
<dbReference type="RefSeq" id="WP_012175549.1">
    <property type="nucleotide sequence ID" value="NC_009943.1"/>
</dbReference>
<dbReference type="Gene3D" id="1.10.3710.10">
    <property type="entry name" value="DNA polymerase III clamp loader subunits, C-terminal domain"/>
    <property type="match status" value="1"/>
</dbReference>
<dbReference type="STRING" id="96561.Dole_2133"/>
<dbReference type="GO" id="GO:0003677">
    <property type="term" value="F:DNA binding"/>
    <property type="evidence" value="ECO:0007669"/>
    <property type="project" value="InterPro"/>
</dbReference>
<dbReference type="InterPro" id="IPR032423">
    <property type="entry name" value="AAA_assoc_2"/>
</dbReference>
<dbReference type="SMART" id="SM00382">
    <property type="entry name" value="AAA"/>
    <property type="match status" value="1"/>
</dbReference>
<dbReference type="Gene3D" id="1.10.8.60">
    <property type="match status" value="1"/>
</dbReference>
<protein>
    <recommendedName>
        <fullName evidence="3">Replication-associated recombination protein A</fullName>
    </recommendedName>
</protein>
<evidence type="ECO:0000313" key="9">
    <source>
        <dbReference type="EMBL" id="ABW67937.1"/>
    </source>
</evidence>
<feature type="region of interest" description="Disordered" evidence="7">
    <location>
        <begin position="439"/>
        <end position="459"/>
    </location>
</feature>
<dbReference type="PANTHER" id="PTHR13779">
    <property type="entry name" value="WERNER HELICASE-INTERACTING PROTEIN 1 FAMILY MEMBER"/>
    <property type="match status" value="1"/>
</dbReference>
<evidence type="ECO:0000256" key="6">
    <source>
        <dbReference type="ARBA" id="ARBA00022840"/>
    </source>
</evidence>
<dbReference type="GO" id="GO:0006261">
    <property type="term" value="P:DNA-templated DNA replication"/>
    <property type="evidence" value="ECO:0007669"/>
    <property type="project" value="TreeGrafter"/>
</dbReference>
<dbReference type="InterPro" id="IPR051314">
    <property type="entry name" value="AAA_ATPase_RarA/MGS1/WRNIP1"/>
</dbReference>
<reference evidence="9 10" key="1">
    <citation type="submission" date="2007-10" db="EMBL/GenBank/DDBJ databases">
        <title>Complete sequence of Desulfococcus oleovorans Hxd3.</title>
        <authorList>
            <consortium name="US DOE Joint Genome Institute"/>
            <person name="Copeland A."/>
            <person name="Lucas S."/>
            <person name="Lapidus A."/>
            <person name="Barry K."/>
            <person name="Glavina del Rio T."/>
            <person name="Dalin E."/>
            <person name="Tice H."/>
            <person name="Pitluck S."/>
            <person name="Kiss H."/>
            <person name="Brettin T."/>
            <person name="Bruce D."/>
            <person name="Detter J.C."/>
            <person name="Han C."/>
            <person name="Schmutz J."/>
            <person name="Larimer F."/>
            <person name="Land M."/>
            <person name="Hauser L."/>
            <person name="Kyrpides N."/>
            <person name="Kim E."/>
            <person name="Wawrik B."/>
            <person name="Richardson P."/>
        </authorList>
    </citation>
    <scope>NUCLEOTIDE SEQUENCE [LARGE SCALE GENOMIC DNA]</scope>
    <source>
        <strain evidence="10">DSM 6200 / JCM 39069 / Hxd3</strain>
    </source>
</reference>
<dbReference type="CDD" id="cd00009">
    <property type="entry name" value="AAA"/>
    <property type="match status" value="1"/>
</dbReference>
<dbReference type="SUPFAM" id="SSF48019">
    <property type="entry name" value="post-AAA+ oligomerization domain-like"/>
    <property type="match status" value="1"/>
</dbReference>
<dbReference type="FunFam" id="1.20.272.10:FF:000001">
    <property type="entry name" value="Putative AAA family ATPase"/>
    <property type="match status" value="1"/>
</dbReference>
<organism evidence="9 10">
    <name type="scientific">Desulfosudis oleivorans (strain DSM 6200 / JCM 39069 / Hxd3)</name>
    <name type="common">Desulfococcus oleovorans</name>
    <dbReference type="NCBI Taxonomy" id="96561"/>
    <lineage>
        <taxon>Bacteria</taxon>
        <taxon>Pseudomonadati</taxon>
        <taxon>Thermodesulfobacteriota</taxon>
        <taxon>Desulfobacteria</taxon>
        <taxon>Desulfobacterales</taxon>
        <taxon>Desulfosudaceae</taxon>
        <taxon>Desulfosudis</taxon>
    </lineage>
</organism>
<dbReference type="CDD" id="cd18139">
    <property type="entry name" value="HLD_clamp_RarA"/>
    <property type="match status" value="1"/>
</dbReference>
<dbReference type="GO" id="GO:0000731">
    <property type="term" value="P:DNA synthesis involved in DNA repair"/>
    <property type="evidence" value="ECO:0007669"/>
    <property type="project" value="TreeGrafter"/>
</dbReference>
<evidence type="ECO:0000256" key="1">
    <source>
        <dbReference type="ARBA" id="ARBA00002393"/>
    </source>
</evidence>
<dbReference type="eggNOG" id="COG2256">
    <property type="taxonomic scope" value="Bacteria"/>
</dbReference>
<dbReference type="Pfam" id="PF00004">
    <property type="entry name" value="AAA"/>
    <property type="match status" value="1"/>
</dbReference>
<dbReference type="FunFam" id="3.40.50.300:FF:000137">
    <property type="entry name" value="Replication-associated recombination protein A"/>
    <property type="match status" value="1"/>
</dbReference>
<proteinExistence type="inferred from homology"/>
<dbReference type="InterPro" id="IPR003593">
    <property type="entry name" value="AAA+_ATPase"/>
</dbReference>
<dbReference type="Proteomes" id="UP000008561">
    <property type="component" value="Chromosome"/>
</dbReference>
<comment type="similarity">
    <text evidence="2">Belongs to the AAA ATPase family. RarA/MGS1/WRNIP1 subfamily.</text>
</comment>
<dbReference type="AlphaFoldDB" id="A8ZU04"/>